<dbReference type="PATRIC" id="fig|301148.3.peg.2811"/>
<dbReference type="OrthoDB" id="8613028at2"/>
<dbReference type="GO" id="GO:0005886">
    <property type="term" value="C:plasma membrane"/>
    <property type="evidence" value="ECO:0007669"/>
    <property type="project" value="UniProtKB-SubCell"/>
</dbReference>
<sequence length="326" mass="36374">MIPLVHNEMLKMIRKRRFTAIAWIIAALTLLFSYAEKKELDTLYERLGSDDWRTALQTKIVDAQNRLNSPSLPAKTKKNLRLLIRQQQYYLERDINPHAPGAPGFMRLLLDDSIHLFIPLLVVVVASDLVASEAGSGTLKLLLTRPVKRWKVLAGKYIALLLSVSFILLLMGVLSCLLSGFFFGFGGWLNPVLTGFRPAGEDLDVSNVHLLPLWRYLLFQFGFAWFAGTAVGSMTLMFSVLFKSTPLVIGIMVAFLTSGATLSNMVSSWPSAKYLFMINLQLANYLNGRMPPVEGMTLSFSLAVLALWAAAALAVSFMIFTKKDIY</sequence>
<evidence type="ECO:0000313" key="2">
    <source>
        <dbReference type="EMBL" id="KYD20660.1"/>
    </source>
</evidence>
<dbReference type="Pfam" id="PF12679">
    <property type="entry name" value="ABC2_membrane_2"/>
    <property type="match status" value="1"/>
</dbReference>
<evidence type="ECO:0008006" key="4">
    <source>
        <dbReference type="Google" id="ProtNLM"/>
    </source>
</evidence>
<gene>
    <name evidence="2" type="ORF">B4135_1780</name>
</gene>
<name>A0A150M7N1_9BACI</name>
<dbReference type="RefSeq" id="WP_061568484.1">
    <property type="nucleotide sequence ID" value="NZ_LQYT01000031.1"/>
</dbReference>
<feature type="transmembrane region" description="Helical" evidence="1">
    <location>
        <begin position="114"/>
        <end position="136"/>
    </location>
</feature>
<feature type="transmembrane region" description="Helical" evidence="1">
    <location>
        <begin position="298"/>
        <end position="320"/>
    </location>
</feature>
<proteinExistence type="predicted"/>
<dbReference type="AlphaFoldDB" id="A0A150M7N1"/>
<organism evidence="2 3">
    <name type="scientific">Caldibacillus debilis</name>
    <dbReference type="NCBI Taxonomy" id="301148"/>
    <lineage>
        <taxon>Bacteria</taxon>
        <taxon>Bacillati</taxon>
        <taxon>Bacillota</taxon>
        <taxon>Bacilli</taxon>
        <taxon>Bacillales</taxon>
        <taxon>Bacillaceae</taxon>
        <taxon>Caldibacillus</taxon>
    </lineage>
</organism>
<dbReference type="PANTHER" id="PTHR37305">
    <property type="entry name" value="INTEGRAL MEMBRANE PROTEIN-RELATED"/>
    <property type="match status" value="1"/>
</dbReference>
<protein>
    <recommendedName>
        <fullName evidence="4">ABC transporter permease</fullName>
    </recommendedName>
</protein>
<dbReference type="GO" id="GO:0140359">
    <property type="term" value="F:ABC-type transporter activity"/>
    <property type="evidence" value="ECO:0007669"/>
    <property type="project" value="InterPro"/>
</dbReference>
<dbReference type="STRING" id="301148.B4135_1780"/>
<evidence type="ECO:0000313" key="3">
    <source>
        <dbReference type="Proteomes" id="UP000075683"/>
    </source>
</evidence>
<reference evidence="2 3" key="1">
    <citation type="submission" date="2016-01" db="EMBL/GenBank/DDBJ databases">
        <title>Draft Genome Sequences of Seven Thermophilic Sporeformers Isolated from Foods.</title>
        <authorList>
            <person name="Berendsen E.M."/>
            <person name="Wells-Bennik M.H."/>
            <person name="Krawcyk A.O."/>
            <person name="De Jong A."/>
            <person name="Holsappel S."/>
            <person name="Eijlander R.T."/>
            <person name="Kuipers O.P."/>
        </authorList>
    </citation>
    <scope>NUCLEOTIDE SEQUENCE [LARGE SCALE GENOMIC DNA]</scope>
    <source>
        <strain evidence="2 3">B4135</strain>
    </source>
</reference>
<keyword evidence="1" id="KW-0812">Transmembrane</keyword>
<keyword evidence="1" id="KW-0472">Membrane</keyword>
<comment type="caution">
    <text evidence="2">The sequence shown here is derived from an EMBL/GenBank/DDBJ whole genome shotgun (WGS) entry which is preliminary data.</text>
</comment>
<feature type="transmembrane region" description="Helical" evidence="1">
    <location>
        <begin position="157"/>
        <end position="183"/>
    </location>
</feature>
<feature type="transmembrane region" description="Helical" evidence="1">
    <location>
        <begin position="217"/>
        <end position="240"/>
    </location>
</feature>
<feature type="transmembrane region" description="Helical" evidence="1">
    <location>
        <begin position="247"/>
        <end position="267"/>
    </location>
</feature>
<dbReference type="PANTHER" id="PTHR37305:SF2">
    <property type="entry name" value="BACITRACIN TRANSPORT PERMEASE PROTEIN BCRB"/>
    <property type="match status" value="1"/>
</dbReference>
<dbReference type="Proteomes" id="UP000075683">
    <property type="component" value="Unassembled WGS sequence"/>
</dbReference>
<evidence type="ECO:0000256" key="1">
    <source>
        <dbReference type="SAM" id="Phobius"/>
    </source>
</evidence>
<keyword evidence="1" id="KW-1133">Transmembrane helix</keyword>
<accession>A0A150M7N1</accession>
<dbReference type="EMBL" id="LQYT01000031">
    <property type="protein sequence ID" value="KYD20660.1"/>
    <property type="molecule type" value="Genomic_DNA"/>
</dbReference>